<dbReference type="FunFam" id="2.30.33.40:FF:000001">
    <property type="entry name" value="10 kDa chaperonin"/>
    <property type="match status" value="1"/>
</dbReference>
<evidence type="ECO:0000313" key="5">
    <source>
        <dbReference type="EMBL" id="MBC8333882.1"/>
    </source>
</evidence>
<comment type="similarity">
    <text evidence="1 3 4">Belongs to the GroES chaperonin family.</text>
</comment>
<dbReference type="PRINTS" id="PR00297">
    <property type="entry name" value="CHAPERONIN10"/>
</dbReference>
<sequence length="98" mass="10545">MTTTLKPLSDRVVVEPIEKDEITAGGVALPETAKEEPQQGTVVAIGPGLRDGNGQRVAMEVAVGDMVLFARYGGSSLKHKGKEYLILREEEILAIIEI</sequence>
<dbReference type="GO" id="GO:0051087">
    <property type="term" value="F:protein-folding chaperone binding"/>
    <property type="evidence" value="ECO:0007669"/>
    <property type="project" value="TreeGrafter"/>
</dbReference>
<dbReference type="PANTHER" id="PTHR10772">
    <property type="entry name" value="10 KDA HEAT SHOCK PROTEIN"/>
    <property type="match status" value="1"/>
</dbReference>
<dbReference type="InterPro" id="IPR037124">
    <property type="entry name" value="Chaperonin_GroES_sf"/>
</dbReference>
<comment type="subcellular location">
    <subcellularLocation>
        <location evidence="3">Cytoplasm</location>
    </subcellularLocation>
</comment>
<keyword evidence="3" id="KW-0963">Cytoplasm</keyword>
<dbReference type="AlphaFoldDB" id="A0A8J6TI10"/>
<dbReference type="Gene3D" id="2.30.33.40">
    <property type="entry name" value="GroES chaperonin"/>
    <property type="match status" value="1"/>
</dbReference>
<dbReference type="Proteomes" id="UP000614469">
    <property type="component" value="Unassembled WGS sequence"/>
</dbReference>
<proteinExistence type="inferred from homology"/>
<dbReference type="CDD" id="cd00320">
    <property type="entry name" value="cpn10"/>
    <property type="match status" value="1"/>
</dbReference>
<dbReference type="HAMAP" id="MF_00580">
    <property type="entry name" value="CH10"/>
    <property type="match status" value="1"/>
</dbReference>
<protein>
    <recommendedName>
        <fullName evidence="3">Co-chaperonin GroES</fullName>
    </recommendedName>
    <alternativeName>
        <fullName evidence="3">10 kDa chaperonin</fullName>
    </alternativeName>
    <alternativeName>
        <fullName evidence="3">Chaperonin-10</fullName>
        <shortName evidence="3">Cpn10</shortName>
    </alternativeName>
</protein>
<keyword evidence="2 3" id="KW-0143">Chaperone</keyword>
<dbReference type="InterPro" id="IPR020818">
    <property type="entry name" value="Chaperonin_GroES"/>
</dbReference>
<comment type="function">
    <text evidence="3 4">Together with the chaperonin GroEL, plays an essential role in assisting protein folding. The GroEL-GroES system forms a nano-cage that allows encapsulation of the non-native substrate proteins and provides a physical environment optimized to promote and accelerate protein folding. GroES binds to the apical surface of the GroEL ring, thereby capping the opening of the GroEL channel.</text>
</comment>
<dbReference type="Pfam" id="PF00166">
    <property type="entry name" value="Cpn10"/>
    <property type="match status" value="1"/>
</dbReference>
<evidence type="ECO:0000256" key="2">
    <source>
        <dbReference type="ARBA" id="ARBA00023186"/>
    </source>
</evidence>
<dbReference type="GO" id="GO:0046872">
    <property type="term" value="F:metal ion binding"/>
    <property type="evidence" value="ECO:0007669"/>
    <property type="project" value="TreeGrafter"/>
</dbReference>
<dbReference type="GO" id="GO:0005524">
    <property type="term" value="F:ATP binding"/>
    <property type="evidence" value="ECO:0007669"/>
    <property type="project" value="InterPro"/>
</dbReference>
<dbReference type="GO" id="GO:0051082">
    <property type="term" value="F:unfolded protein binding"/>
    <property type="evidence" value="ECO:0007669"/>
    <property type="project" value="TreeGrafter"/>
</dbReference>
<dbReference type="InterPro" id="IPR011032">
    <property type="entry name" value="GroES-like_sf"/>
</dbReference>
<gene>
    <name evidence="3" type="primary">groES</name>
    <name evidence="3" type="synonym">groS</name>
    <name evidence="5" type="ORF">H8E29_01330</name>
</gene>
<dbReference type="NCBIfam" id="NF001531">
    <property type="entry name" value="PRK00364.2-2"/>
    <property type="match status" value="1"/>
</dbReference>
<dbReference type="EMBL" id="JACNJN010000029">
    <property type="protein sequence ID" value="MBC8333882.1"/>
    <property type="molecule type" value="Genomic_DNA"/>
</dbReference>
<dbReference type="PANTHER" id="PTHR10772:SF58">
    <property type="entry name" value="CO-CHAPERONIN GROES"/>
    <property type="match status" value="1"/>
</dbReference>
<dbReference type="SMART" id="SM00883">
    <property type="entry name" value="Cpn10"/>
    <property type="match status" value="1"/>
</dbReference>
<accession>A0A8J6TI10</accession>
<dbReference type="SUPFAM" id="SSF50129">
    <property type="entry name" value="GroES-like"/>
    <property type="match status" value="1"/>
</dbReference>
<dbReference type="GO" id="GO:0005737">
    <property type="term" value="C:cytoplasm"/>
    <property type="evidence" value="ECO:0007669"/>
    <property type="project" value="UniProtKB-SubCell"/>
</dbReference>
<evidence type="ECO:0000256" key="3">
    <source>
        <dbReference type="HAMAP-Rule" id="MF_00580"/>
    </source>
</evidence>
<evidence type="ECO:0000256" key="4">
    <source>
        <dbReference type="RuleBase" id="RU000535"/>
    </source>
</evidence>
<comment type="subunit">
    <text evidence="3">Heptamer of 7 subunits arranged in a ring. Interacts with the chaperonin GroEL.</text>
</comment>
<evidence type="ECO:0000256" key="1">
    <source>
        <dbReference type="ARBA" id="ARBA00006975"/>
    </source>
</evidence>
<dbReference type="GO" id="GO:0044183">
    <property type="term" value="F:protein folding chaperone"/>
    <property type="evidence" value="ECO:0007669"/>
    <property type="project" value="InterPro"/>
</dbReference>
<name>A0A8J6TI10_9CHLR</name>
<dbReference type="NCBIfam" id="NF001533">
    <property type="entry name" value="PRK00364.2-4"/>
    <property type="match status" value="1"/>
</dbReference>
<reference evidence="5 6" key="1">
    <citation type="submission" date="2020-08" db="EMBL/GenBank/DDBJ databases">
        <title>Bridging the membrane lipid divide: bacteria of the FCB group superphylum have the potential to synthesize archaeal ether lipids.</title>
        <authorList>
            <person name="Villanueva L."/>
            <person name="Von Meijenfeldt F.A.B."/>
            <person name="Westbye A.B."/>
            <person name="Yadav S."/>
            <person name="Hopmans E.C."/>
            <person name="Dutilh B.E."/>
            <person name="Sinninghe Damste J.S."/>
        </authorList>
    </citation>
    <scope>NUCLEOTIDE SEQUENCE [LARGE SCALE GENOMIC DNA]</scope>
    <source>
        <strain evidence="5">NIOZ-UU36</strain>
    </source>
</reference>
<evidence type="ECO:0000313" key="6">
    <source>
        <dbReference type="Proteomes" id="UP000614469"/>
    </source>
</evidence>
<comment type="caution">
    <text evidence="5">The sequence shown here is derived from an EMBL/GenBank/DDBJ whole genome shotgun (WGS) entry which is preliminary data.</text>
</comment>
<organism evidence="5 6">
    <name type="scientific">Candidatus Desulfolinea nitratireducens</name>
    <dbReference type="NCBI Taxonomy" id="2841698"/>
    <lineage>
        <taxon>Bacteria</taxon>
        <taxon>Bacillati</taxon>
        <taxon>Chloroflexota</taxon>
        <taxon>Anaerolineae</taxon>
        <taxon>Anaerolineales</taxon>
        <taxon>Anaerolineales incertae sedis</taxon>
        <taxon>Candidatus Desulfolinea</taxon>
    </lineage>
</organism>